<dbReference type="Gene3D" id="3.30.260.10">
    <property type="entry name" value="TCP-1-like chaperonin intermediate domain"/>
    <property type="match status" value="1"/>
</dbReference>
<evidence type="ECO:0000256" key="7">
    <source>
        <dbReference type="ARBA" id="ARBA00023186"/>
    </source>
</evidence>
<proteinExistence type="inferred from homology"/>
<dbReference type="InterPro" id="IPR017998">
    <property type="entry name" value="Chaperone_TCP-1"/>
</dbReference>
<comment type="subunit">
    <text evidence="3">Heterooligomeric complex of about 850 to 900 kDa that forms two stacked rings, 12 to 16 nm in diameter.</text>
</comment>
<dbReference type="Proteomes" id="UP000050424">
    <property type="component" value="Unassembled WGS sequence"/>
</dbReference>
<feature type="compositionally biased region" description="Basic and acidic residues" evidence="10">
    <location>
        <begin position="1651"/>
        <end position="1666"/>
    </location>
</feature>
<feature type="region of interest" description="Disordered" evidence="10">
    <location>
        <begin position="1651"/>
        <end position="1677"/>
    </location>
</feature>
<reference evidence="11 12" key="1">
    <citation type="submission" date="2015-09" db="EMBL/GenBank/DDBJ databases">
        <title>Draft genome of a European isolate of the apple canker pathogen Neonectria ditissima.</title>
        <authorList>
            <person name="Gomez-Cortecero A."/>
            <person name="Harrison R.J."/>
            <person name="Armitage A.D."/>
        </authorList>
    </citation>
    <scope>NUCLEOTIDE SEQUENCE [LARGE SCALE GENOMIC DNA]</scope>
    <source>
        <strain evidence="11 12">R09/05</strain>
    </source>
</reference>
<feature type="compositionally biased region" description="Polar residues" evidence="10">
    <location>
        <begin position="1097"/>
        <end position="1116"/>
    </location>
</feature>
<dbReference type="InterPro" id="IPR012716">
    <property type="entry name" value="Chap_CCT_beta"/>
</dbReference>
<dbReference type="GO" id="GO:0005832">
    <property type="term" value="C:chaperonin-containing T-complex"/>
    <property type="evidence" value="ECO:0007669"/>
    <property type="project" value="InterPro"/>
</dbReference>
<dbReference type="SUPFAM" id="SSF48592">
    <property type="entry name" value="GroEL equatorial domain-like"/>
    <property type="match status" value="1"/>
</dbReference>
<feature type="compositionally biased region" description="Basic residues" evidence="10">
    <location>
        <begin position="1667"/>
        <end position="1677"/>
    </location>
</feature>
<evidence type="ECO:0000313" key="11">
    <source>
        <dbReference type="EMBL" id="KPM39505.1"/>
    </source>
</evidence>
<dbReference type="FunFam" id="3.50.7.10:FF:000002">
    <property type="entry name" value="T-complex protein 1 subunit beta"/>
    <property type="match status" value="1"/>
</dbReference>
<dbReference type="Gene3D" id="3.50.7.10">
    <property type="entry name" value="GroEL"/>
    <property type="match status" value="1"/>
</dbReference>
<evidence type="ECO:0000313" key="12">
    <source>
        <dbReference type="Proteomes" id="UP000050424"/>
    </source>
</evidence>
<dbReference type="InterPro" id="IPR027410">
    <property type="entry name" value="TCP-1-like_intermed_sf"/>
</dbReference>
<evidence type="ECO:0000256" key="3">
    <source>
        <dbReference type="ARBA" id="ARBA00011531"/>
    </source>
</evidence>
<comment type="caution">
    <text evidence="11">The sequence shown here is derived from an EMBL/GenBank/DDBJ whole genome shotgun (WGS) entry which is preliminary data.</text>
</comment>
<name>A0A0P7BB06_9HYPO</name>
<dbReference type="InterPro" id="IPR053374">
    <property type="entry name" value="TCP-1_chaperonin"/>
</dbReference>
<dbReference type="InterPro" id="IPR027413">
    <property type="entry name" value="GROEL-like_equatorial_sf"/>
</dbReference>
<dbReference type="STRING" id="78410.A0A0P7BB06"/>
<comment type="similarity">
    <text evidence="2 9">Belongs to the TCP-1 chaperonin family.</text>
</comment>
<evidence type="ECO:0000256" key="6">
    <source>
        <dbReference type="ARBA" id="ARBA00022840"/>
    </source>
</evidence>
<evidence type="ECO:0000256" key="4">
    <source>
        <dbReference type="ARBA" id="ARBA00022490"/>
    </source>
</evidence>
<feature type="region of interest" description="Disordered" evidence="10">
    <location>
        <begin position="1373"/>
        <end position="1417"/>
    </location>
</feature>
<dbReference type="InterPro" id="IPR002423">
    <property type="entry name" value="Cpn60/GroEL/TCP-1"/>
</dbReference>
<feature type="compositionally biased region" description="Low complexity" evidence="10">
    <location>
        <begin position="928"/>
        <end position="947"/>
    </location>
</feature>
<feature type="compositionally biased region" description="Low complexity" evidence="10">
    <location>
        <begin position="841"/>
        <end position="860"/>
    </location>
</feature>
<sequence>MSFQPTQIFEEGTTEEKGENARLAAFVGAIAVGDLVKSTLGPKGMDKILQSASTAEIMVTNDGATILKAIALDNAAAKVLVNISKVQDDEVGDGTTSVTVLAAELLREAEKLVDKKVHPQTIIEGYRIASRAALKALEETAVDHSKSPEAFRNDLLAIARTTLSSKVLAQDRNQFAELACDAVLRLKSSDLTHIQIIKKPGGKLSDSYLDEGFILDKKIGVNQPKRLEKAKILVANTSMDTDKVKIFGARVKVTSTSKLAELEKAEKDKMKAKVEKIKAHGINCFINRQLIYNWPEQLFTDAGIMSIEHADFDGIERLALVTGGEIASTFDHPEQIKLGQCDLIEEVIIGEDTLIKFSGVSGGEACTIVLRGATEQLLDEAERSLHDALAVLSQTIKEPRTTLGGGCAEMVMAKAVEGAATRVEGKKQLAVASFAIALRQLPTILADNAGLDSGDLVARLRKAIYDGLTTYGLDLMTPGGGITDMRDMGVIESYKLKKAVVSSASEAAELLLRVDDIIRAAPRRRERIDSDAACVSACQLHSPRIGSLATLLRGSAEAVAVETEAMSQGKIPEMLASSGKSPSSSQPDLPSRTDRAKSKPKHIGASDEKSKDVRSSVKKATPQRRRHASQPPAESPKRDQQSPSLALIPSTPPSIPRSSKQKTPTSAGRANERVLETPPQARLPGAARTPSQEAPTRRGPNKNIPSKIAPSKDSSSKKTSKEQTAQTPTAQTPTAQKPTAQKQTPMKSTPKKPTPKKPTPKKPTPKKPTLKNLTPKRLTTPVVGSSPLAAIDISSESGSSDCELIKVEPTPPGKRKQNITPGSRATNTKQQDTREVDPKSSTRPSPKPKSTTKAKPTQKPALKEPAAQKVAAEKPAQQLFDEDLAVDQSVVKKLSTQKSTVTNTINQQTTPKKPTARELRARSLGPCAKTPRAPSSSSTATLSGPMSESAQPATKAEFLKASRLNLVRHGQAANETDDSDCFIEKVRPSPKRRAQSQPAATPTKRKRVFKVMTPVAVNIQDSGEMNLVGAESDCEIVKITTSTKKPASFTKSALATTCNESDADAENSEQDRPPRKKAKPAPRKSLPARSPKAPLSCTPTKTISTKAPSHDITTASPVIDLTEGFDSEDSDASHDFRNKQTAVNETTGARDDHREEPDSSRKAKLSSLPQIESPKPGSDTSEGPPGFDDRPVTFNLTKNEPPSDVDEEEFFSAAEVTPEETERVIKLEEDFYINISPPISHHGLDDDSDNGLNQASSPPPSYQIPASSWSGSSHGSMSRRGFGFGFGFDPEDTAGHGTQKGNRHRMMSDDRLTTPLSSGRRRLCGSPFSPSPGASSIVYSQQYLSDVEQGVCAPFRPRHRDSSVSLKSILKTRKTWSVSPQKRNRDRGNPDPESEDLFPAKKRKCAYTEDEAEPTEDPVFNNKVREDTLAIKTERLGSSVDMSKKTCLDFPSAVSHHHGKISANGTPSLDDGRWIHKKSSITPLKSIFGYATSVEASESDEEMNDTETPSKTRIKREASIPQKDAEPKNLTTEEQHKETGQSLTTVAKLKTEPELNLGVVGYEDSERDNKLTVMTADEDMADPAADSAPITHSEPVGGAGRSGGKHQHTSVVKQHGGFWQSLNIKHARLARFCPPLFTKKKKSLDQVVEDAMKKEEERGRKLERKANGKAKVKQLHE</sequence>
<protein>
    <recommendedName>
        <fullName evidence="8">CCT-beta</fullName>
    </recommendedName>
</protein>
<dbReference type="PROSITE" id="PS00751">
    <property type="entry name" value="TCP1_2"/>
    <property type="match status" value="1"/>
</dbReference>
<dbReference type="NCBIfam" id="NF041083">
    <property type="entry name" value="thermosome_beta"/>
    <property type="match status" value="1"/>
</dbReference>
<dbReference type="Pfam" id="PF00118">
    <property type="entry name" value="Cpn60_TCP1"/>
    <property type="match status" value="1"/>
</dbReference>
<feature type="compositionally biased region" description="Low complexity" evidence="10">
    <location>
        <begin position="723"/>
        <end position="748"/>
    </location>
</feature>
<evidence type="ECO:0000256" key="10">
    <source>
        <dbReference type="SAM" id="MobiDB-lite"/>
    </source>
</evidence>
<feature type="region of interest" description="Disordered" evidence="10">
    <location>
        <begin position="574"/>
        <end position="875"/>
    </location>
</feature>
<feature type="compositionally biased region" description="Basic and acidic residues" evidence="10">
    <location>
        <begin position="604"/>
        <end position="615"/>
    </location>
</feature>
<keyword evidence="4" id="KW-0963">Cytoplasm</keyword>
<dbReference type="Gene3D" id="1.10.560.10">
    <property type="entry name" value="GroEL-like equatorial domain"/>
    <property type="match status" value="1"/>
</dbReference>
<gene>
    <name evidence="11" type="ORF">AK830_g7048</name>
</gene>
<organism evidence="11 12">
    <name type="scientific">Neonectria ditissima</name>
    <dbReference type="NCBI Taxonomy" id="78410"/>
    <lineage>
        <taxon>Eukaryota</taxon>
        <taxon>Fungi</taxon>
        <taxon>Dikarya</taxon>
        <taxon>Ascomycota</taxon>
        <taxon>Pezizomycotina</taxon>
        <taxon>Sordariomycetes</taxon>
        <taxon>Hypocreomycetidae</taxon>
        <taxon>Hypocreales</taxon>
        <taxon>Nectriaceae</taxon>
        <taxon>Neonectria</taxon>
    </lineage>
</organism>
<evidence type="ECO:0000256" key="1">
    <source>
        <dbReference type="ARBA" id="ARBA00004496"/>
    </source>
</evidence>
<keyword evidence="5 9" id="KW-0547">Nucleotide-binding</keyword>
<feature type="compositionally biased region" description="Low complexity" evidence="10">
    <location>
        <begin position="1267"/>
        <end position="1281"/>
    </location>
</feature>
<dbReference type="GO" id="GO:0016887">
    <property type="term" value="F:ATP hydrolysis activity"/>
    <property type="evidence" value="ECO:0007669"/>
    <property type="project" value="InterPro"/>
</dbReference>
<dbReference type="PRINTS" id="PR00304">
    <property type="entry name" value="TCOMPLEXTCP1"/>
</dbReference>
<evidence type="ECO:0000256" key="2">
    <source>
        <dbReference type="ARBA" id="ARBA00008020"/>
    </source>
</evidence>
<keyword evidence="12" id="KW-1185">Reference proteome</keyword>
<dbReference type="PROSITE" id="PS00750">
    <property type="entry name" value="TCP1_1"/>
    <property type="match status" value="1"/>
</dbReference>
<dbReference type="SUPFAM" id="SSF52029">
    <property type="entry name" value="GroEL apical domain-like"/>
    <property type="match status" value="1"/>
</dbReference>
<dbReference type="GO" id="GO:0051082">
    <property type="term" value="F:unfolded protein binding"/>
    <property type="evidence" value="ECO:0007669"/>
    <property type="project" value="InterPro"/>
</dbReference>
<dbReference type="SUPFAM" id="SSF54849">
    <property type="entry name" value="GroEL-intermediate domain like"/>
    <property type="match status" value="1"/>
</dbReference>
<keyword evidence="7 9" id="KW-0143">Chaperone</keyword>
<keyword evidence="6 9" id="KW-0067">ATP-binding</keyword>
<comment type="subcellular location">
    <subcellularLocation>
        <location evidence="1">Cytoplasm</location>
    </subcellularLocation>
</comment>
<evidence type="ECO:0000256" key="5">
    <source>
        <dbReference type="ARBA" id="ARBA00022741"/>
    </source>
</evidence>
<dbReference type="CDD" id="cd03336">
    <property type="entry name" value="TCP1_beta"/>
    <property type="match status" value="1"/>
</dbReference>
<dbReference type="NCBIfam" id="TIGR02341">
    <property type="entry name" value="chap_CCT_beta"/>
    <property type="match status" value="1"/>
</dbReference>
<feature type="region of interest" description="Disordered" evidence="10">
    <location>
        <begin position="1236"/>
        <end position="1332"/>
    </location>
</feature>
<dbReference type="GO" id="GO:0140662">
    <property type="term" value="F:ATP-dependent protein folding chaperone"/>
    <property type="evidence" value="ECO:0007669"/>
    <property type="project" value="InterPro"/>
</dbReference>
<feature type="compositionally biased region" description="Low complexity" evidence="10">
    <location>
        <begin position="770"/>
        <end position="781"/>
    </location>
</feature>
<accession>A0A0P7BB06</accession>
<evidence type="ECO:0000256" key="8">
    <source>
        <dbReference type="ARBA" id="ARBA00033237"/>
    </source>
</evidence>
<feature type="region of interest" description="Disordered" evidence="10">
    <location>
        <begin position="1041"/>
        <end position="1222"/>
    </location>
</feature>
<feature type="compositionally biased region" description="Polar residues" evidence="10">
    <location>
        <begin position="818"/>
        <end position="830"/>
    </location>
</feature>
<dbReference type="PROSITE" id="PS00995">
    <property type="entry name" value="TCP1_3"/>
    <property type="match status" value="1"/>
</dbReference>
<evidence type="ECO:0000256" key="9">
    <source>
        <dbReference type="RuleBase" id="RU004187"/>
    </source>
</evidence>
<dbReference type="InterPro" id="IPR027409">
    <property type="entry name" value="GroEL-like_apical_dom_sf"/>
</dbReference>
<feature type="region of interest" description="Disordered" evidence="10">
    <location>
        <begin position="1494"/>
        <end position="1543"/>
    </location>
</feature>
<dbReference type="PANTHER" id="PTHR11353">
    <property type="entry name" value="CHAPERONIN"/>
    <property type="match status" value="1"/>
</dbReference>
<feature type="compositionally biased region" description="Polar residues" evidence="10">
    <location>
        <begin position="894"/>
        <end position="912"/>
    </location>
</feature>
<feature type="region of interest" description="Disordered" evidence="10">
    <location>
        <begin position="894"/>
        <end position="954"/>
    </location>
</feature>
<feature type="compositionally biased region" description="Basic and acidic residues" evidence="10">
    <location>
        <begin position="831"/>
        <end position="840"/>
    </location>
</feature>
<feature type="compositionally biased region" description="Polar residues" evidence="10">
    <location>
        <begin position="1041"/>
        <end position="1060"/>
    </location>
</feature>
<feature type="compositionally biased region" description="Basic residues" evidence="10">
    <location>
        <begin position="749"/>
        <end position="769"/>
    </location>
</feature>
<dbReference type="InterPro" id="IPR002194">
    <property type="entry name" value="Chaperonin_TCP-1_CS"/>
</dbReference>
<feature type="region of interest" description="Disordered" evidence="10">
    <location>
        <begin position="970"/>
        <end position="1007"/>
    </location>
</feature>
<dbReference type="EMBL" id="LKCW01000105">
    <property type="protein sequence ID" value="KPM39505.1"/>
    <property type="molecule type" value="Genomic_DNA"/>
</dbReference>
<feature type="compositionally biased region" description="Basic and acidic residues" evidence="10">
    <location>
        <begin position="1515"/>
        <end position="1539"/>
    </location>
</feature>
<feature type="compositionally biased region" description="Basic and acidic residues" evidence="10">
    <location>
        <begin position="1148"/>
        <end position="1161"/>
    </location>
</feature>
<dbReference type="OrthoDB" id="10248520at2759"/>
<dbReference type="GO" id="GO:0005524">
    <property type="term" value="F:ATP binding"/>
    <property type="evidence" value="ECO:0007669"/>
    <property type="project" value="UniProtKB-KW"/>
</dbReference>